<dbReference type="InterPro" id="IPR009003">
    <property type="entry name" value="Peptidase_S1_PA"/>
</dbReference>
<dbReference type="AlphaFoldDB" id="A0A1I8PS58"/>
<keyword evidence="2" id="KW-0378">Hydrolase</keyword>
<keyword evidence="4" id="KW-1015">Disulfide bond</keyword>
<reference evidence="7" key="1">
    <citation type="submission" date="2020-05" db="UniProtKB">
        <authorList>
            <consortium name="EnsemblMetazoa"/>
        </authorList>
    </citation>
    <scope>IDENTIFICATION</scope>
    <source>
        <strain evidence="7">USDA</strain>
    </source>
</reference>
<dbReference type="OrthoDB" id="10059102at2759"/>
<dbReference type="PANTHER" id="PTHR24276">
    <property type="entry name" value="POLYSERASE-RELATED"/>
    <property type="match status" value="1"/>
</dbReference>
<keyword evidence="1" id="KW-0645">Protease</keyword>
<dbReference type="EnsemblMetazoa" id="SCAU010585-RA">
    <property type="protein sequence ID" value="SCAU010585-PA"/>
    <property type="gene ID" value="SCAU010585"/>
</dbReference>
<evidence type="ECO:0000313" key="8">
    <source>
        <dbReference type="Proteomes" id="UP000095300"/>
    </source>
</evidence>
<dbReference type="STRING" id="35570.A0A1I8PS58"/>
<proteinExistence type="predicted"/>
<name>A0A1I8PS58_STOCA</name>
<feature type="signal peptide" evidence="5">
    <location>
        <begin position="1"/>
        <end position="21"/>
    </location>
</feature>
<evidence type="ECO:0000259" key="6">
    <source>
        <dbReference type="PROSITE" id="PS50240"/>
    </source>
</evidence>
<keyword evidence="5" id="KW-0732">Signal</keyword>
<keyword evidence="8" id="KW-1185">Reference proteome</keyword>
<protein>
    <recommendedName>
        <fullName evidence="6">Peptidase S1 domain-containing protein</fullName>
    </recommendedName>
</protein>
<evidence type="ECO:0000313" key="7">
    <source>
        <dbReference type="EnsemblMetazoa" id="SCAU010585-PA"/>
    </source>
</evidence>
<dbReference type="PANTHER" id="PTHR24276:SF98">
    <property type="entry name" value="FI18310P1-RELATED"/>
    <property type="match status" value="1"/>
</dbReference>
<evidence type="ECO:0000256" key="5">
    <source>
        <dbReference type="SAM" id="SignalP"/>
    </source>
</evidence>
<gene>
    <name evidence="7" type="primary">106083287</name>
</gene>
<dbReference type="SUPFAM" id="SSF50494">
    <property type="entry name" value="Trypsin-like serine proteases"/>
    <property type="match status" value="1"/>
</dbReference>
<organism evidence="7 8">
    <name type="scientific">Stomoxys calcitrans</name>
    <name type="common">Stable fly</name>
    <name type="synonym">Conops calcitrans</name>
    <dbReference type="NCBI Taxonomy" id="35570"/>
    <lineage>
        <taxon>Eukaryota</taxon>
        <taxon>Metazoa</taxon>
        <taxon>Ecdysozoa</taxon>
        <taxon>Arthropoda</taxon>
        <taxon>Hexapoda</taxon>
        <taxon>Insecta</taxon>
        <taxon>Pterygota</taxon>
        <taxon>Neoptera</taxon>
        <taxon>Endopterygota</taxon>
        <taxon>Diptera</taxon>
        <taxon>Brachycera</taxon>
        <taxon>Muscomorpha</taxon>
        <taxon>Muscoidea</taxon>
        <taxon>Muscidae</taxon>
        <taxon>Stomoxys</taxon>
    </lineage>
</organism>
<dbReference type="InterPro" id="IPR050430">
    <property type="entry name" value="Peptidase_S1"/>
</dbReference>
<accession>A0A1I8PS58</accession>
<dbReference type="Proteomes" id="UP000095300">
    <property type="component" value="Unassembled WGS sequence"/>
</dbReference>
<evidence type="ECO:0000256" key="3">
    <source>
        <dbReference type="ARBA" id="ARBA00022825"/>
    </source>
</evidence>
<evidence type="ECO:0000256" key="2">
    <source>
        <dbReference type="ARBA" id="ARBA00022801"/>
    </source>
</evidence>
<dbReference type="VEuPathDB" id="VectorBase:SCAU010585"/>
<feature type="domain" description="Peptidase S1" evidence="6">
    <location>
        <begin position="26"/>
        <end position="269"/>
    </location>
</feature>
<dbReference type="Pfam" id="PF00089">
    <property type="entry name" value="Trypsin"/>
    <property type="match status" value="1"/>
</dbReference>
<evidence type="ECO:0000256" key="4">
    <source>
        <dbReference type="ARBA" id="ARBA00023157"/>
    </source>
</evidence>
<dbReference type="GO" id="GO:0004252">
    <property type="term" value="F:serine-type endopeptidase activity"/>
    <property type="evidence" value="ECO:0007669"/>
    <property type="project" value="InterPro"/>
</dbReference>
<sequence length="350" mass="38377">MIFLHLLRTVAIMLLPALVWCNQPTYQVSLYVNMHPKVPPIHLCNGVIIQSRLILTTASCIHYQFSPTSCVVSLSPSSLTVISGSSTAFTDELVLGVKDILVADNFNFTTGQNDLALLRLNGKLPLDVRNDMTWITLDEVSSFEGPCVVNYYVRSSIVQSPNYIQTEELPLLNRDVCGSNYEYPDMRKKDICSLYMLPLGFNCHSVDALLSHNGDRGTGLVCENKLVGLLSTVLTPEDDKNELDCSDNPIHAFYTNLEPHLSWIFDKVSDEDMAMYNDGDFIDSLPFAGKNEDTKISAEPGSTSPYVGNSATSSSVQPSFVENAAPKHLLGSLAAAALAICLPLQFVMLG</sequence>
<dbReference type="InterPro" id="IPR001254">
    <property type="entry name" value="Trypsin_dom"/>
</dbReference>
<dbReference type="KEGG" id="scac:106083287"/>
<dbReference type="Gene3D" id="2.40.10.10">
    <property type="entry name" value="Trypsin-like serine proteases"/>
    <property type="match status" value="1"/>
</dbReference>
<dbReference type="InterPro" id="IPR043504">
    <property type="entry name" value="Peptidase_S1_PA_chymotrypsin"/>
</dbReference>
<feature type="chain" id="PRO_5009327099" description="Peptidase S1 domain-containing protein" evidence="5">
    <location>
        <begin position="22"/>
        <end position="350"/>
    </location>
</feature>
<evidence type="ECO:0000256" key="1">
    <source>
        <dbReference type="ARBA" id="ARBA00022670"/>
    </source>
</evidence>
<dbReference type="SMART" id="SM00020">
    <property type="entry name" value="Tryp_SPc"/>
    <property type="match status" value="1"/>
</dbReference>
<dbReference type="GO" id="GO:0006508">
    <property type="term" value="P:proteolysis"/>
    <property type="evidence" value="ECO:0007669"/>
    <property type="project" value="UniProtKB-KW"/>
</dbReference>
<dbReference type="PROSITE" id="PS50240">
    <property type="entry name" value="TRYPSIN_DOM"/>
    <property type="match status" value="1"/>
</dbReference>
<keyword evidence="3" id="KW-0720">Serine protease</keyword>